<name>A0ABP3WR07_9ALTE</name>
<keyword evidence="11" id="KW-1185">Reference proteome</keyword>
<comment type="similarity">
    <text evidence="2">Belongs to the FliH family.</text>
</comment>
<feature type="region of interest" description="Disordered" evidence="8">
    <location>
        <begin position="71"/>
        <end position="104"/>
    </location>
</feature>
<keyword evidence="10" id="KW-0969">Cilium</keyword>
<feature type="compositionally biased region" description="Low complexity" evidence="8">
    <location>
        <begin position="88"/>
        <end position="99"/>
    </location>
</feature>
<gene>
    <name evidence="10" type="primary">fliH</name>
    <name evidence="10" type="ORF">GCM10009114_06950</name>
</gene>
<keyword evidence="10" id="KW-0966">Cell projection</keyword>
<dbReference type="PANTHER" id="PTHR34982:SF1">
    <property type="entry name" value="FLAGELLAR ASSEMBLY PROTEIN FLIH"/>
    <property type="match status" value="1"/>
</dbReference>
<evidence type="ECO:0000256" key="1">
    <source>
        <dbReference type="ARBA" id="ARBA00003041"/>
    </source>
</evidence>
<dbReference type="RefSeq" id="WP_343856504.1">
    <property type="nucleotide sequence ID" value="NZ_BAAAFD010000001.1"/>
</dbReference>
<keyword evidence="7" id="KW-1006">Bacterial flagellum protein export</keyword>
<feature type="domain" description="Flagellar assembly protein FliH/Type III secretion system HrpE" evidence="9">
    <location>
        <begin position="118"/>
        <end position="242"/>
    </location>
</feature>
<dbReference type="PANTHER" id="PTHR34982">
    <property type="entry name" value="YOP PROTEINS TRANSLOCATION PROTEIN L"/>
    <property type="match status" value="1"/>
</dbReference>
<dbReference type="NCBIfam" id="NF004270">
    <property type="entry name" value="PRK05687.2-1"/>
    <property type="match status" value="1"/>
</dbReference>
<evidence type="ECO:0000256" key="7">
    <source>
        <dbReference type="ARBA" id="ARBA00023225"/>
    </source>
</evidence>
<evidence type="ECO:0000256" key="2">
    <source>
        <dbReference type="ARBA" id="ARBA00006602"/>
    </source>
</evidence>
<evidence type="ECO:0000313" key="11">
    <source>
        <dbReference type="Proteomes" id="UP001500359"/>
    </source>
</evidence>
<evidence type="ECO:0000256" key="4">
    <source>
        <dbReference type="ARBA" id="ARBA00022448"/>
    </source>
</evidence>
<evidence type="ECO:0000256" key="6">
    <source>
        <dbReference type="ARBA" id="ARBA00022927"/>
    </source>
</evidence>
<protein>
    <recommendedName>
        <fullName evidence="3">Flagellar assembly protein FliH</fullName>
    </recommendedName>
</protein>
<keyword evidence="6" id="KW-0653">Protein transport</keyword>
<evidence type="ECO:0000256" key="5">
    <source>
        <dbReference type="ARBA" id="ARBA00022795"/>
    </source>
</evidence>
<evidence type="ECO:0000256" key="8">
    <source>
        <dbReference type="SAM" id="MobiDB-lite"/>
    </source>
</evidence>
<evidence type="ECO:0000256" key="3">
    <source>
        <dbReference type="ARBA" id="ARBA00016507"/>
    </source>
</evidence>
<proteinExistence type="inferred from homology"/>
<keyword evidence="4" id="KW-0813">Transport</keyword>
<dbReference type="SUPFAM" id="SSF160527">
    <property type="entry name" value="V-type ATPase subunit E-like"/>
    <property type="match status" value="1"/>
</dbReference>
<evidence type="ECO:0000313" key="10">
    <source>
        <dbReference type="EMBL" id="GAA0853643.1"/>
    </source>
</evidence>
<feature type="compositionally biased region" description="Polar residues" evidence="8">
    <location>
        <begin position="21"/>
        <end position="39"/>
    </location>
</feature>
<dbReference type="InterPro" id="IPR018035">
    <property type="entry name" value="Flagellar_FliH/T3SS_HrpE"/>
</dbReference>
<sequence>MSDTDLTDEEIAAWELPFLEQTENLEPQKTNAFNRQSTWRYEPPEEQPEDVAPPTAEEIESIRESAYKEGFEQGKAKGEAQGFEEGKQQGLEQGQTQGYEEGHQQGLAAGEDELKALLEHWQGLIDQLQQPVHIVEEQLKSELVKLSVSLARAVIRADVQTNPQILLNALNAGLKILPIQEASYHIHMHPEDIDIIKQHFSEEHIEKHHWVFVENPDMSRGGCDISTQNNAVDVSIERRVKDVLDKFLLEQGLSDLEPH</sequence>
<feature type="region of interest" description="Disordered" evidence="8">
    <location>
        <begin position="20"/>
        <end position="57"/>
    </location>
</feature>
<dbReference type="InterPro" id="IPR051472">
    <property type="entry name" value="T3SS_Stator/FliH"/>
</dbReference>
<dbReference type="Pfam" id="PF02108">
    <property type="entry name" value="FliH"/>
    <property type="match status" value="1"/>
</dbReference>
<accession>A0ABP3WR07</accession>
<organism evidence="10 11">
    <name type="scientific">Aliiglaciecola litoralis</name>
    <dbReference type="NCBI Taxonomy" id="582857"/>
    <lineage>
        <taxon>Bacteria</taxon>
        <taxon>Pseudomonadati</taxon>
        <taxon>Pseudomonadota</taxon>
        <taxon>Gammaproteobacteria</taxon>
        <taxon>Alteromonadales</taxon>
        <taxon>Alteromonadaceae</taxon>
        <taxon>Aliiglaciecola</taxon>
    </lineage>
</organism>
<keyword evidence="5" id="KW-1005">Bacterial flagellum biogenesis</keyword>
<comment type="caution">
    <text evidence="10">The sequence shown here is derived from an EMBL/GenBank/DDBJ whole genome shotgun (WGS) entry which is preliminary data.</text>
</comment>
<keyword evidence="10" id="KW-0282">Flagellum</keyword>
<reference evidence="11" key="1">
    <citation type="journal article" date="2019" name="Int. J. Syst. Evol. Microbiol.">
        <title>The Global Catalogue of Microorganisms (GCM) 10K type strain sequencing project: providing services to taxonomists for standard genome sequencing and annotation.</title>
        <authorList>
            <consortium name="The Broad Institute Genomics Platform"/>
            <consortium name="The Broad Institute Genome Sequencing Center for Infectious Disease"/>
            <person name="Wu L."/>
            <person name="Ma J."/>
        </authorList>
    </citation>
    <scope>NUCLEOTIDE SEQUENCE [LARGE SCALE GENOMIC DNA]</scope>
    <source>
        <strain evidence="11">JCM 15896</strain>
    </source>
</reference>
<dbReference type="EMBL" id="BAAAFD010000001">
    <property type="protein sequence ID" value="GAA0853643.1"/>
    <property type="molecule type" value="Genomic_DNA"/>
</dbReference>
<evidence type="ECO:0000259" key="9">
    <source>
        <dbReference type="Pfam" id="PF02108"/>
    </source>
</evidence>
<dbReference type="Proteomes" id="UP001500359">
    <property type="component" value="Unassembled WGS sequence"/>
</dbReference>
<comment type="function">
    <text evidence="1">Needed for flagellar regrowth and assembly.</text>
</comment>